<sequence length="232" mass="25691">MRAPTPDIADCLAALPLFHEMHTAELRRLAASSLIRPIDRGDVIFRVGDPCEGFHVVLDGQVKLFALSHAGQEKVIELVRPGQTFAESLMFTGNPYMVHAQALCDGAILTIRKQAVLDEIAHDGRFALRMLAGIARRMDGLVQDVEASALHSGIQRVVSYLLREQAEHGQPTGRAPRVSLPVSKATIASLLSLTPEYFSRVLRELEERGYIAMDRRDIRILDPQALAAYQMQ</sequence>
<keyword evidence="7" id="KW-1185">Reference proteome</keyword>
<gene>
    <name evidence="6" type="ORF">DEH84_05475</name>
</gene>
<dbReference type="KEGG" id="aon:DEH84_05475"/>
<dbReference type="Proteomes" id="UP000244892">
    <property type="component" value="Chromosome"/>
</dbReference>
<dbReference type="SUPFAM" id="SSF51206">
    <property type="entry name" value="cAMP-binding domain-like"/>
    <property type="match status" value="1"/>
</dbReference>
<dbReference type="EMBL" id="CP029210">
    <property type="protein sequence ID" value="AWI52935.1"/>
    <property type="molecule type" value="Genomic_DNA"/>
</dbReference>
<dbReference type="CDD" id="cd00038">
    <property type="entry name" value="CAP_ED"/>
    <property type="match status" value="1"/>
</dbReference>
<dbReference type="PROSITE" id="PS51063">
    <property type="entry name" value="HTH_CRP_2"/>
    <property type="match status" value="1"/>
</dbReference>
<protein>
    <submittedName>
        <fullName evidence="6">Crp/Fnr family transcriptional regulator</fullName>
    </submittedName>
</protein>
<dbReference type="Gene3D" id="2.60.120.10">
    <property type="entry name" value="Jelly Rolls"/>
    <property type="match status" value="1"/>
</dbReference>
<dbReference type="InterPro" id="IPR000595">
    <property type="entry name" value="cNMP-bd_dom"/>
</dbReference>
<dbReference type="SMART" id="SM00419">
    <property type="entry name" value="HTH_CRP"/>
    <property type="match status" value="1"/>
</dbReference>
<evidence type="ECO:0000259" key="5">
    <source>
        <dbReference type="PROSITE" id="PS51063"/>
    </source>
</evidence>
<proteinExistence type="predicted"/>
<dbReference type="InterPro" id="IPR018490">
    <property type="entry name" value="cNMP-bd_dom_sf"/>
</dbReference>
<dbReference type="InterPro" id="IPR036390">
    <property type="entry name" value="WH_DNA-bd_sf"/>
</dbReference>
<dbReference type="InterPro" id="IPR050397">
    <property type="entry name" value="Env_Response_Regulators"/>
</dbReference>
<reference evidence="6 7" key="1">
    <citation type="submission" date="2018-05" db="EMBL/GenBank/DDBJ databases">
        <title>complete genome sequence of Aquabacterium olei NBRC 110486.</title>
        <authorList>
            <person name="Tang B."/>
            <person name="Chang J."/>
            <person name="Zhang L."/>
            <person name="Yang H."/>
        </authorList>
    </citation>
    <scope>NUCLEOTIDE SEQUENCE [LARGE SCALE GENOMIC DNA]</scope>
    <source>
        <strain evidence="6 7">NBRC 110486</strain>
    </source>
</reference>
<keyword evidence="2" id="KW-0238">DNA-binding</keyword>
<evidence type="ECO:0000256" key="3">
    <source>
        <dbReference type="ARBA" id="ARBA00023163"/>
    </source>
</evidence>
<keyword evidence="1" id="KW-0805">Transcription regulation</keyword>
<dbReference type="InterPro" id="IPR036388">
    <property type="entry name" value="WH-like_DNA-bd_sf"/>
</dbReference>
<dbReference type="PROSITE" id="PS50042">
    <property type="entry name" value="CNMP_BINDING_3"/>
    <property type="match status" value="1"/>
</dbReference>
<organism evidence="6 7">
    <name type="scientific">Aquabacterium olei</name>
    <dbReference type="NCBI Taxonomy" id="1296669"/>
    <lineage>
        <taxon>Bacteria</taxon>
        <taxon>Pseudomonadati</taxon>
        <taxon>Pseudomonadota</taxon>
        <taxon>Betaproteobacteria</taxon>
        <taxon>Burkholderiales</taxon>
        <taxon>Aquabacterium</taxon>
    </lineage>
</organism>
<accession>A0A2U8FPH0</accession>
<dbReference type="GO" id="GO:0003677">
    <property type="term" value="F:DNA binding"/>
    <property type="evidence" value="ECO:0007669"/>
    <property type="project" value="UniProtKB-KW"/>
</dbReference>
<dbReference type="Pfam" id="PF13545">
    <property type="entry name" value="HTH_Crp_2"/>
    <property type="match status" value="1"/>
</dbReference>
<dbReference type="OrthoDB" id="9777588at2"/>
<evidence type="ECO:0000313" key="6">
    <source>
        <dbReference type="EMBL" id="AWI52935.1"/>
    </source>
</evidence>
<dbReference type="Gene3D" id="1.10.10.10">
    <property type="entry name" value="Winged helix-like DNA-binding domain superfamily/Winged helix DNA-binding domain"/>
    <property type="match status" value="1"/>
</dbReference>
<dbReference type="SUPFAM" id="SSF46785">
    <property type="entry name" value="Winged helix' DNA-binding domain"/>
    <property type="match status" value="1"/>
</dbReference>
<dbReference type="SMART" id="SM00100">
    <property type="entry name" value="cNMP"/>
    <property type="match status" value="1"/>
</dbReference>
<dbReference type="InterPro" id="IPR012318">
    <property type="entry name" value="HTH_CRP"/>
</dbReference>
<dbReference type="Pfam" id="PF00027">
    <property type="entry name" value="cNMP_binding"/>
    <property type="match status" value="1"/>
</dbReference>
<dbReference type="GO" id="GO:0003700">
    <property type="term" value="F:DNA-binding transcription factor activity"/>
    <property type="evidence" value="ECO:0007669"/>
    <property type="project" value="TreeGrafter"/>
</dbReference>
<dbReference type="GO" id="GO:0005829">
    <property type="term" value="C:cytosol"/>
    <property type="evidence" value="ECO:0007669"/>
    <property type="project" value="TreeGrafter"/>
</dbReference>
<dbReference type="PANTHER" id="PTHR24567">
    <property type="entry name" value="CRP FAMILY TRANSCRIPTIONAL REGULATORY PROTEIN"/>
    <property type="match status" value="1"/>
</dbReference>
<dbReference type="AlphaFoldDB" id="A0A2U8FPH0"/>
<name>A0A2U8FPH0_9BURK</name>
<evidence type="ECO:0000256" key="2">
    <source>
        <dbReference type="ARBA" id="ARBA00023125"/>
    </source>
</evidence>
<feature type="domain" description="HTH crp-type" evidence="5">
    <location>
        <begin position="151"/>
        <end position="224"/>
    </location>
</feature>
<evidence type="ECO:0000256" key="1">
    <source>
        <dbReference type="ARBA" id="ARBA00023015"/>
    </source>
</evidence>
<dbReference type="PANTHER" id="PTHR24567:SF68">
    <property type="entry name" value="DNA-BINDING TRANSCRIPTIONAL DUAL REGULATOR CRP"/>
    <property type="match status" value="1"/>
</dbReference>
<keyword evidence="3" id="KW-0804">Transcription</keyword>
<dbReference type="RefSeq" id="WP_109035487.1">
    <property type="nucleotide sequence ID" value="NZ_CP029210.1"/>
</dbReference>
<feature type="domain" description="Cyclic nucleotide-binding" evidence="4">
    <location>
        <begin position="17"/>
        <end position="137"/>
    </location>
</feature>
<evidence type="ECO:0000259" key="4">
    <source>
        <dbReference type="PROSITE" id="PS50042"/>
    </source>
</evidence>
<dbReference type="InterPro" id="IPR014710">
    <property type="entry name" value="RmlC-like_jellyroll"/>
</dbReference>
<evidence type="ECO:0000313" key="7">
    <source>
        <dbReference type="Proteomes" id="UP000244892"/>
    </source>
</evidence>